<dbReference type="EMBL" id="BARS01029778">
    <property type="protein sequence ID" value="GAG08455.1"/>
    <property type="molecule type" value="Genomic_DNA"/>
</dbReference>
<comment type="caution">
    <text evidence="2">The sequence shown here is derived from an EMBL/GenBank/DDBJ whole genome shotgun (WGS) entry which is preliminary data.</text>
</comment>
<gene>
    <name evidence="2" type="ORF">S01H1_46502</name>
</gene>
<organism evidence="2">
    <name type="scientific">marine sediment metagenome</name>
    <dbReference type="NCBI Taxonomy" id="412755"/>
    <lineage>
        <taxon>unclassified sequences</taxon>
        <taxon>metagenomes</taxon>
        <taxon>ecological metagenomes</taxon>
    </lineage>
</organism>
<feature type="region of interest" description="Disordered" evidence="1">
    <location>
        <begin position="58"/>
        <end position="88"/>
    </location>
</feature>
<feature type="non-terminal residue" evidence="2">
    <location>
        <position position="1"/>
    </location>
</feature>
<evidence type="ECO:0000313" key="2">
    <source>
        <dbReference type="EMBL" id="GAG08455.1"/>
    </source>
</evidence>
<evidence type="ECO:0000256" key="1">
    <source>
        <dbReference type="SAM" id="MobiDB-lite"/>
    </source>
</evidence>
<protein>
    <recommendedName>
        <fullName evidence="3">Carboxypeptidase regulatory-like domain-containing protein</fullName>
    </recommendedName>
</protein>
<proteinExistence type="predicted"/>
<accession>X0URY7</accession>
<dbReference type="InterPro" id="IPR008969">
    <property type="entry name" value="CarboxyPept-like_regulatory"/>
</dbReference>
<dbReference type="AlphaFoldDB" id="X0URY7"/>
<name>X0URY7_9ZZZZ</name>
<sequence>YKDVRQRLHDAYVNHGDLLAKGEDWCEAEQRYARALAIIQSGAVDGKREDAGLRCAALPTETAEGPTSTPLAEGETPAPESESPVGPSGVFVGRLVERTETHGSRMFVRGKVLDNEGEGVQDVQIQIKAWNWSATAVSDGYGQYSFDGLSNAVTYTLSLVQLPSRPVDVAGIWGRITWVNFEETE</sequence>
<dbReference type="SUPFAM" id="SSF49464">
    <property type="entry name" value="Carboxypeptidase regulatory domain-like"/>
    <property type="match status" value="1"/>
</dbReference>
<evidence type="ECO:0008006" key="3">
    <source>
        <dbReference type="Google" id="ProtNLM"/>
    </source>
</evidence>
<reference evidence="2" key="1">
    <citation type="journal article" date="2014" name="Front. Microbiol.">
        <title>High frequency of phylogenetically diverse reductive dehalogenase-homologous genes in deep subseafloor sedimentary metagenomes.</title>
        <authorList>
            <person name="Kawai M."/>
            <person name="Futagami T."/>
            <person name="Toyoda A."/>
            <person name="Takaki Y."/>
            <person name="Nishi S."/>
            <person name="Hori S."/>
            <person name="Arai W."/>
            <person name="Tsubouchi T."/>
            <person name="Morono Y."/>
            <person name="Uchiyama I."/>
            <person name="Ito T."/>
            <person name="Fujiyama A."/>
            <person name="Inagaki F."/>
            <person name="Takami H."/>
        </authorList>
    </citation>
    <scope>NUCLEOTIDE SEQUENCE</scope>
    <source>
        <strain evidence="2">Expedition CK06-06</strain>
    </source>
</reference>